<dbReference type="RefSeq" id="WP_041098965.1">
    <property type="nucleotide sequence ID" value="NZ_AP012547.1"/>
</dbReference>
<accession>W0SFV5</accession>
<dbReference type="InterPro" id="IPR007420">
    <property type="entry name" value="DUF465"/>
</dbReference>
<protein>
    <recommendedName>
        <fullName evidence="3">DUF465 domain-containing protein</fullName>
    </recommendedName>
</protein>
<dbReference type="InterPro" id="IPR038444">
    <property type="entry name" value="DUF465_sf"/>
</dbReference>
<evidence type="ECO:0000313" key="1">
    <source>
        <dbReference type="EMBL" id="BAO29797.1"/>
    </source>
</evidence>
<dbReference type="EMBL" id="AP012547">
    <property type="protein sequence ID" value="BAO29797.1"/>
    <property type="molecule type" value="Genomic_DNA"/>
</dbReference>
<name>W0SFV5_9PROT</name>
<dbReference type="KEGG" id="shd:SUTH_02006"/>
<dbReference type="Gene3D" id="6.10.280.50">
    <property type="match status" value="1"/>
</dbReference>
<dbReference type="STRING" id="1223802.SUTH_02006"/>
<reference evidence="1 2" key="1">
    <citation type="journal article" date="2014" name="Syst. Appl. Microbiol.">
        <title>Complete genomes of freshwater sulfur oxidizers Sulfuricella denitrificans skB26 and Sulfuritalea hydrogenivorans sk43H: genetic insights into the sulfur oxidation pathway of betaproteobacteria.</title>
        <authorList>
            <person name="Watanabe T."/>
            <person name="Kojima H."/>
            <person name="Fukui M."/>
        </authorList>
    </citation>
    <scope>NUCLEOTIDE SEQUENCE [LARGE SCALE GENOMIC DNA]</scope>
    <source>
        <strain evidence="1">DSM22779</strain>
    </source>
</reference>
<dbReference type="Pfam" id="PF04325">
    <property type="entry name" value="DUF465"/>
    <property type="match status" value="1"/>
</dbReference>
<proteinExistence type="predicted"/>
<dbReference type="HOGENOM" id="CLU_175516_1_1_4"/>
<keyword evidence="2" id="KW-1185">Reference proteome</keyword>
<evidence type="ECO:0000313" key="2">
    <source>
        <dbReference type="Proteomes" id="UP000031637"/>
    </source>
</evidence>
<gene>
    <name evidence="1" type="ORF">SUTH_02006</name>
</gene>
<dbReference type="AlphaFoldDB" id="W0SFV5"/>
<organism evidence="1 2">
    <name type="scientific">Sulfuritalea hydrogenivorans sk43H</name>
    <dbReference type="NCBI Taxonomy" id="1223802"/>
    <lineage>
        <taxon>Bacteria</taxon>
        <taxon>Pseudomonadati</taxon>
        <taxon>Pseudomonadota</taxon>
        <taxon>Betaproteobacteria</taxon>
        <taxon>Nitrosomonadales</taxon>
        <taxon>Sterolibacteriaceae</taxon>
        <taxon>Sulfuritalea</taxon>
    </lineage>
</organism>
<dbReference type="OrthoDB" id="5787087at2"/>
<sequence>MEPNDPTDPPEVLQARLVELRTEHRDLDEAIRRMTMTPPDDELLLRRLKKRKLLIKDRLSALERLLDPDPDEYA</sequence>
<evidence type="ECO:0008006" key="3">
    <source>
        <dbReference type="Google" id="ProtNLM"/>
    </source>
</evidence>
<dbReference type="Proteomes" id="UP000031637">
    <property type="component" value="Chromosome"/>
</dbReference>